<evidence type="ECO:0000313" key="1">
    <source>
        <dbReference type="Proteomes" id="UP000694846"/>
    </source>
</evidence>
<protein>
    <submittedName>
        <fullName evidence="2">Uncharacterized protein LOC112690812</fullName>
    </submittedName>
</protein>
<dbReference type="GeneID" id="112690812"/>
<gene>
    <name evidence="2" type="primary">LOC112690812</name>
</gene>
<keyword evidence="1" id="KW-1185">Reference proteome</keyword>
<proteinExistence type="predicted"/>
<name>A0A8B8GDD6_9HEMI</name>
<evidence type="ECO:0000313" key="2">
    <source>
        <dbReference type="RefSeq" id="XP_025420692.1"/>
    </source>
</evidence>
<sequence>MCYVIKTYSEPAAVGVIICNIYYYPIERLFNKLNGFLKSIFIKDVAKRRRWSKCLILWVPTARGSASLRRRAWCSKPTTMFGISRAYNFYIIPTVRNLMSHELTRANQSSFKIKPLNFSV</sequence>
<dbReference type="AlphaFoldDB" id="A0A8B8GDD6"/>
<dbReference type="RefSeq" id="XP_025420692.1">
    <property type="nucleotide sequence ID" value="XM_025564907.1"/>
</dbReference>
<reference evidence="2" key="1">
    <citation type="submission" date="2025-08" db="UniProtKB">
        <authorList>
            <consortium name="RefSeq"/>
        </authorList>
    </citation>
    <scope>IDENTIFICATION</scope>
    <source>
        <tissue evidence="2">Whole body</tissue>
    </source>
</reference>
<dbReference type="Proteomes" id="UP000694846">
    <property type="component" value="Unplaced"/>
</dbReference>
<organism evidence="1 2">
    <name type="scientific">Sipha flava</name>
    <name type="common">yellow sugarcane aphid</name>
    <dbReference type="NCBI Taxonomy" id="143950"/>
    <lineage>
        <taxon>Eukaryota</taxon>
        <taxon>Metazoa</taxon>
        <taxon>Ecdysozoa</taxon>
        <taxon>Arthropoda</taxon>
        <taxon>Hexapoda</taxon>
        <taxon>Insecta</taxon>
        <taxon>Pterygota</taxon>
        <taxon>Neoptera</taxon>
        <taxon>Paraneoptera</taxon>
        <taxon>Hemiptera</taxon>
        <taxon>Sternorrhyncha</taxon>
        <taxon>Aphidomorpha</taxon>
        <taxon>Aphidoidea</taxon>
        <taxon>Aphididae</taxon>
        <taxon>Sipha</taxon>
    </lineage>
</organism>
<accession>A0A8B8GDD6</accession>